<evidence type="ECO:0000256" key="11">
    <source>
        <dbReference type="ARBA" id="ARBA00030422"/>
    </source>
</evidence>
<dbReference type="EMBL" id="QWIQ01001311">
    <property type="protein sequence ID" value="RMY66950.1"/>
    <property type="molecule type" value="Genomic_DNA"/>
</dbReference>
<evidence type="ECO:0000256" key="2">
    <source>
        <dbReference type="ARBA" id="ARBA00008817"/>
    </source>
</evidence>
<proteinExistence type="inferred from homology"/>
<evidence type="ECO:0000256" key="10">
    <source>
        <dbReference type="ARBA" id="ARBA00023136"/>
    </source>
</evidence>
<reference evidence="14 15" key="1">
    <citation type="journal article" date="2018" name="BMC Genomics">
        <title>Genomic evidence for intraspecific hybridization in a clonal and extremely halotolerant yeast.</title>
        <authorList>
            <person name="Gostincar C."/>
            <person name="Stajich J.E."/>
            <person name="Zupancic J."/>
            <person name="Zalar P."/>
            <person name="Gunde-Cimerman N."/>
        </authorList>
    </citation>
    <scope>NUCLEOTIDE SEQUENCE [LARGE SCALE GENOMIC DNA]</scope>
    <source>
        <strain evidence="14 15">EXF-171</strain>
    </source>
</reference>
<sequence length="221" mass="24856">MNPSDCNTVRVHVDWVLWACDNARCPDSVIVHQESFDFLAPEPVDERQRAQSHVMRIFPPSVPALDGWPAGQELTTDTSLAFPSFQAHRIISQVVFTGARVFGRAFAEAYKQASASQKFAAAGNAQAGNTASSSGLTLDEACRILNVAPPKGGQGSVEKTHEQFKRLFDMNDPKRGGSFYLQSKVLRARERIEMEVRSRAEESEREEEMRRGWRPKLYRDR</sequence>
<dbReference type="InterPro" id="IPR005341">
    <property type="entry name" value="Tim16"/>
</dbReference>
<accession>A0A3M7DS31</accession>
<evidence type="ECO:0000256" key="1">
    <source>
        <dbReference type="ARBA" id="ARBA00004637"/>
    </source>
</evidence>
<dbReference type="PANTHER" id="PTHR12388">
    <property type="entry name" value="MITOCHONDRIA ASSOCIATED GRANULOCYTE MACROPHAGE CSF SIGNALING MOLECULE"/>
    <property type="match status" value="1"/>
</dbReference>
<evidence type="ECO:0000256" key="9">
    <source>
        <dbReference type="ARBA" id="ARBA00023128"/>
    </source>
</evidence>
<evidence type="ECO:0000256" key="8">
    <source>
        <dbReference type="ARBA" id="ARBA00023010"/>
    </source>
</evidence>
<dbReference type="FunFam" id="1.10.287.110:FF:000006">
    <property type="entry name" value="Import inner membrane translocase subunit TIM16"/>
    <property type="match status" value="1"/>
</dbReference>
<gene>
    <name evidence="14" type="ORF">D0862_15135</name>
</gene>
<dbReference type="PANTHER" id="PTHR12388:SF0">
    <property type="entry name" value="MITOCHONDRIAL IMPORT INNER MEMBRANE TRANSLOCASE SUBUNIT TIM16"/>
    <property type="match status" value="1"/>
</dbReference>
<keyword evidence="6" id="KW-0999">Mitochondrion inner membrane</keyword>
<evidence type="ECO:0000256" key="3">
    <source>
        <dbReference type="ARBA" id="ARBA00013571"/>
    </source>
</evidence>
<keyword evidence="7" id="KW-0653">Protein transport</keyword>
<dbReference type="Proteomes" id="UP000281468">
    <property type="component" value="Unassembled WGS sequence"/>
</dbReference>
<dbReference type="GO" id="GO:0005744">
    <property type="term" value="C:TIM23 mitochondrial import inner membrane translocase complex"/>
    <property type="evidence" value="ECO:0007669"/>
    <property type="project" value="InterPro"/>
</dbReference>
<evidence type="ECO:0000256" key="5">
    <source>
        <dbReference type="ARBA" id="ARBA00022448"/>
    </source>
</evidence>
<organism evidence="14 15">
    <name type="scientific">Hortaea werneckii</name>
    <name type="common">Black yeast</name>
    <name type="synonym">Cladosporium werneckii</name>
    <dbReference type="NCBI Taxonomy" id="91943"/>
    <lineage>
        <taxon>Eukaryota</taxon>
        <taxon>Fungi</taxon>
        <taxon>Dikarya</taxon>
        <taxon>Ascomycota</taxon>
        <taxon>Pezizomycotina</taxon>
        <taxon>Dothideomycetes</taxon>
        <taxon>Dothideomycetidae</taxon>
        <taxon>Mycosphaerellales</taxon>
        <taxon>Teratosphaeriaceae</taxon>
        <taxon>Hortaea</taxon>
    </lineage>
</organism>
<comment type="subcellular location">
    <subcellularLocation>
        <location evidence="1">Mitochondrion inner membrane</location>
        <topology evidence="1">Peripheral membrane protein</topology>
    </subcellularLocation>
</comment>
<dbReference type="VEuPathDB" id="FungiDB:BTJ68_07268"/>
<keyword evidence="5" id="KW-0813">Transport</keyword>
<keyword evidence="10" id="KW-0472">Membrane</keyword>
<keyword evidence="9" id="KW-0496">Mitochondrion</keyword>
<comment type="caution">
    <text evidence="14">The sequence shown here is derived from an EMBL/GenBank/DDBJ whole genome shotgun (WGS) entry which is preliminary data.</text>
</comment>
<comment type="similarity">
    <text evidence="2">Belongs to the TIM16/PAM16 family.</text>
</comment>
<evidence type="ECO:0000256" key="7">
    <source>
        <dbReference type="ARBA" id="ARBA00022927"/>
    </source>
</evidence>
<feature type="region of interest" description="Disordered" evidence="13">
    <location>
        <begin position="196"/>
        <end position="221"/>
    </location>
</feature>
<evidence type="ECO:0000256" key="13">
    <source>
        <dbReference type="SAM" id="MobiDB-lite"/>
    </source>
</evidence>
<evidence type="ECO:0000256" key="6">
    <source>
        <dbReference type="ARBA" id="ARBA00022792"/>
    </source>
</evidence>
<keyword evidence="8" id="KW-0811">Translocation</keyword>
<evidence type="ECO:0000313" key="14">
    <source>
        <dbReference type="EMBL" id="RMY66950.1"/>
    </source>
</evidence>
<evidence type="ECO:0000313" key="15">
    <source>
        <dbReference type="Proteomes" id="UP000281468"/>
    </source>
</evidence>
<dbReference type="GO" id="GO:0030150">
    <property type="term" value="P:protein import into mitochondrial matrix"/>
    <property type="evidence" value="ECO:0007669"/>
    <property type="project" value="InterPro"/>
</dbReference>
<dbReference type="AlphaFoldDB" id="A0A3M7DS31"/>
<name>A0A3M7DS31_HORWE</name>
<evidence type="ECO:0000256" key="12">
    <source>
        <dbReference type="ARBA" id="ARBA00031407"/>
    </source>
</evidence>
<protein>
    <recommendedName>
        <fullName evidence="4">Mitochondrial import inner membrane translocase subunit TIM16</fullName>
    </recommendedName>
    <alternativeName>
        <fullName evidence="3">Mitochondrial import inner membrane translocase subunit tim16</fullName>
    </alternativeName>
    <alternativeName>
        <fullName evidence="11 12">Presequence translocated-associated motor subunit PAM16</fullName>
    </alternativeName>
</protein>
<dbReference type="Gene3D" id="1.10.287.110">
    <property type="entry name" value="DnaJ domain"/>
    <property type="match status" value="1"/>
</dbReference>
<dbReference type="InterPro" id="IPR036869">
    <property type="entry name" value="J_dom_sf"/>
</dbReference>
<evidence type="ECO:0000256" key="4">
    <source>
        <dbReference type="ARBA" id="ARBA00020721"/>
    </source>
</evidence>
<dbReference type="Pfam" id="PF03656">
    <property type="entry name" value="Pam16"/>
    <property type="match status" value="1"/>
</dbReference>